<keyword evidence="2 4" id="KW-0418">Kinase</keyword>
<reference evidence="4 5" key="1">
    <citation type="submission" date="2015-09" db="EMBL/GenBank/DDBJ databases">
        <title>Draft genome sequence of Thermus scotoductus strain K1 isolated from a geothermal spring in Nagorno-Karabakh, Armenia.</title>
        <authorList>
            <person name="Saghatelyan A."/>
            <person name="Poghosyan L."/>
            <person name="Panosyan H."/>
            <person name="Birkeland N.-K."/>
        </authorList>
    </citation>
    <scope>NUCLEOTIDE SEQUENCE [LARGE SCALE GENOMIC DNA]</scope>
    <source>
        <strain evidence="4 5">K1</strain>
    </source>
</reference>
<evidence type="ECO:0000313" key="5">
    <source>
        <dbReference type="Proteomes" id="UP000053099"/>
    </source>
</evidence>
<evidence type="ECO:0000256" key="2">
    <source>
        <dbReference type="ARBA" id="ARBA00022777"/>
    </source>
</evidence>
<proteinExistence type="predicted"/>
<dbReference type="Proteomes" id="UP000053099">
    <property type="component" value="Unassembled WGS sequence"/>
</dbReference>
<dbReference type="Gene3D" id="3.40.1190.20">
    <property type="match status" value="1"/>
</dbReference>
<name>A0A0N0ZR21_THESC</name>
<dbReference type="SUPFAM" id="SSF53613">
    <property type="entry name" value="Ribokinase-like"/>
    <property type="match status" value="1"/>
</dbReference>
<dbReference type="PANTHER" id="PTHR10584:SF167">
    <property type="entry name" value="PFKB DOMAIN PROTEIN"/>
    <property type="match status" value="1"/>
</dbReference>
<dbReference type="EMBL" id="LJJR01000018">
    <property type="protein sequence ID" value="KPD30334.1"/>
    <property type="molecule type" value="Genomic_DNA"/>
</dbReference>
<feature type="domain" description="Carbohydrate kinase PfkB" evidence="3">
    <location>
        <begin position="4"/>
        <end position="292"/>
    </location>
</feature>
<dbReference type="InterPro" id="IPR011611">
    <property type="entry name" value="PfkB_dom"/>
</dbReference>
<dbReference type="AlphaFoldDB" id="A0A0N0ZR21"/>
<dbReference type="Pfam" id="PF00294">
    <property type="entry name" value="PfkB"/>
    <property type="match status" value="1"/>
</dbReference>
<dbReference type="PANTHER" id="PTHR10584">
    <property type="entry name" value="SUGAR KINASE"/>
    <property type="match status" value="1"/>
</dbReference>
<dbReference type="GO" id="GO:0006796">
    <property type="term" value="P:phosphate-containing compound metabolic process"/>
    <property type="evidence" value="ECO:0007669"/>
    <property type="project" value="UniProtKB-ARBA"/>
</dbReference>
<keyword evidence="1" id="KW-0808">Transferase</keyword>
<accession>A0A0N0ZR21</accession>
<evidence type="ECO:0000313" key="4">
    <source>
        <dbReference type="EMBL" id="KPD30334.1"/>
    </source>
</evidence>
<evidence type="ECO:0000259" key="3">
    <source>
        <dbReference type="Pfam" id="PF00294"/>
    </source>
</evidence>
<dbReference type="InterPro" id="IPR029056">
    <property type="entry name" value="Ribokinase-like"/>
</dbReference>
<dbReference type="GO" id="GO:0016301">
    <property type="term" value="F:kinase activity"/>
    <property type="evidence" value="ECO:0007669"/>
    <property type="project" value="UniProtKB-KW"/>
</dbReference>
<dbReference type="PRINTS" id="PR00990">
    <property type="entry name" value="RIBOKINASE"/>
</dbReference>
<sequence>MRFFVVGDVSVDLLFFVERIPEPGEEVPSRRALMKPGGAGATLAAQLSSLGHRVYLAGRVGQDPFAELALSRVREVGVDLRHLQEDPDHTTSSVLILLVPGGERAMVSAEGASRYLDPSLFKPRFLDQADAVVLSAYALVGGPSRSYAVEVLEAARKREMPIFADLGTGAVRAAGRELLRYLRGVSWLLMNQTELMALTEASSLSEGVARLREEGFHHLVIKVGAMGSIVVTPEGEELIEPFPVEDIVDSTGSGDAYTATFAHAILSGKSPLEAGRLANLAGALAATAIGAQGRLIRLEDLEVAVGQG</sequence>
<dbReference type="PATRIC" id="fig|37636.3.peg.468"/>
<dbReference type="InterPro" id="IPR002139">
    <property type="entry name" value="Ribo/fructo_kinase"/>
</dbReference>
<organism evidence="4 5">
    <name type="scientific">Thermus scotoductus</name>
    <dbReference type="NCBI Taxonomy" id="37636"/>
    <lineage>
        <taxon>Bacteria</taxon>
        <taxon>Thermotogati</taxon>
        <taxon>Deinococcota</taxon>
        <taxon>Deinococci</taxon>
        <taxon>Thermales</taxon>
        <taxon>Thermaceae</taxon>
        <taxon>Thermus</taxon>
    </lineage>
</organism>
<comment type="caution">
    <text evidence="4">The sequence shown here is derived from an EMBL/GenBank/DDBJ whole genome shotgun (WGS) entry which is preliminary data.</text>
</comment>
<evidence type="ECO:0000256" key="1">
    <source>
        <dbReference type="ARBA" id="ARBA00022679"/>
    </source>
</evidence>
<gene>
    <name evidence="4" type="ORF">AN926_07000</name>
</gene>
<protein>
    <submittedName>
        <fullName evidence="4">Sugar kinase</fullName>
    </submittedName>
</protein>